<keyword evidence="4 8" id="KW-0812">Transmembrane</keyword>
<dbReference type="InterPro" id="IPR037185">
    <property type="entry name" value="EmrE-like"/>
</dbReference>
<evidence type="ECO:0000256" key="1">
    <source>
        <dbReference type="ARBA" id="ARBA00004651"/>
    </source>
</evidence>
<dbReference type="Pfam" id="PF00893">
    <property type="entry name" value="Multi_Drug_Res"/>
    <property type="match status" value="1"/>
</dbReference>
<evidence type="ECO:0000256" key="3">
    <source>
        <dbReference type="ARBA" id="ARBA00022475"/>
    </source>
</evidence>
<evidence type="ECO:0000256" key="6">
    <source>
        <dbReference type="ARBA" id="ARBA00023136"/>
    </source>
</evidence>
<keyword evidence="2" id="KW-0813">Transport</keyword>
<evidence type="ECO:0000256" key="8">
    <source>
        <dbReference type="RuleBase" id="RU003942"/>
    </source>
</evidence>
<proteinExistence type="inferred from homology"/>
<reference evidence="10 11" key="1">
    <citation type="submission" date="2015-09" db="EMBL/GenBank/DDBJ databases">
        <title>Complete genome of Psychrobacter urativorans R10.10B.</title>
        <authorList>
            <person name="See-Too W.S."/>
            <person name="Chan K.G."/>
        </authorList>
    </citation>
    <scope>NUCLEOTIDE SEQUENCE [LARGE SCALE GENOMIC DNA]</scope>
    <source>
        <strain evidence="10 11">R10.10B</strain>
    </source>
</reference>
<sequence length="114" mass="12250">MNPVFIGYGFLMLAIICEIMATTLLVKSEQFTRLLPTLLMAVLYIVSFYFLSQTLKTIPLGIAYAIWGGIGIVLTAIIGIVVFKQTIDAGAVAGITLIVSGVIVINIFSQTVAH</sequence>
<evidence type="ECO:0000313" key="10">
    <source>
        <dbReference type="EMBL" id="ALF60556.1"/>
    </source>
</evidence>
<dbReference type="Gene3D" id="1.10.3730.20">
    <property type="match status" value="1"/>
</dbReference>
<evidence type="ECO:0000256" key="2">
    <source>
        <dbReference type="ARBA" id="ARBA00022448"/>
    </source>
</evidence>
<keyword evidence="11" id="KW-1185">Reference proteome</keyword>
<keyword evidence="6 9" id="KW-0472">Membrane</keyword>
<evidence type="ECO:0000256" key="9">
    <source>
        <dbReference type="SAM" id="Phobius"/>
    </source>
</evidence>
<evidence type="ECO:0000256" key="7">
    <source>
        <dbReference type="ARBA" id="ARBA00038032"/>
    </source>
</evidence>
<dbReference type="InterPro" id="IPR000390">
    <property type="entry name" value="Small_drug/metabolite_transptr"/>
</dbReference>
<dbReference type="RefSeq" id="WP_062536080.1">
    <property type="nucleotide sequence ID" value="NZ_CP012678.1"/>
</dbReference>
<evidence type="ECO:0000313" key="11">
    <source>
        <dbReference type="Proteomes" id="UP000059847"/>
    </source>
</evidence>
<dbReference type="GO" id="GO:0005886">
    <property type="term" value="C:plasma membrane"/>
    <property type="evidence" value="ECO:0007669"/>
    <property type="project" value="UniProtKB-SubCell"/>
</dbReference>
<dbReference type="KEGG" id="pur:AOC03_11305"/>
<feature type="transmembrane region" description="Helical" evidence="9">
    <location>
        <begin position="64"/>
        <end position="83"/>
    </location>
</feature>
<accession>A0A0M4U650</accession>
<dbReference type="InterPro" id="IPR045324">
    <property type="entry name" value="Small_multidrug_res"/>
</dbReference>
<keyword evidence="5 9" id="KW-1133">Transmembrane helix</keyword>
<protein>
    <submittedName>
        <fullName evidence="10">Quaternary ammonium transporter</fullName>
    </submittedName>
</protein>
<dbReference type="GO" id="GO:0015297">
    <property type="term" value="F:antiporter activity"/>
    <property type="evidence" value="ECO:0007669"/>
    <property type="project" value="TreeGrafter"/>
</dbReference>
<dbReference type="EMBL" id="CP012678">
    <property type="protein sequence ID" value="ALF60556.1"/>
    <property type="molecule type" value="Genomic_DNA"/>
</dbReference>
<dbReference type="STRING" id="45610.AOC03_11305"/>
<dbReference type="Proteomes" id="UP000059847">
    <property type="component" value="Chromosome"/>
</dbReference>
<dbReference type="GO" id="GO:0015199">
    <property type="term" value="F:amino-acid betaine transmembrane transporter activity"/>
    <property type="evidence" value="ECO:0007669"/>
    <property type="project" value="TreeGrafter"/>
</dbReference>
<dbReference type="SUPFAM" id="SSF103481">
    <property type="entry name" value="Multidrug resistance efflux transporter EmrE"/>
    <property type="match status" value="1"/>
</dbReference>
<dbReference type="OrthoDB" id="9808638at2"/>
<keyword evidence="3" id="KW-1003">Cell membrane</keyword>
<dbReference type="GO" id="GO:0015220">
    <property type="term" value="F:choline transmembrane transporter activity"/>
    <property type="evidence" value="ECO:0007669"/>
    <property type="project" value="TreeGrafter"/>
</dbReference>
<feature type="transmembrane region" description="Helical" evidence="9">
    <location>
        <begin position="6"/>
        <end position="26"/>
    </location>
</feature>
<name>A0A0M4U650_9GAMM</name>
<gene>
    <name evidence="10" type="ORF">AOC03_11305</name>
</gene>
<dbReference type="GO" id="GO:1990961">
    <property type="term" value="P:xenobiotic detoxification by transmembrane export across the plasma membrane"/>
    <property type="evidence" value="ECO:0007669"/>
    <property type="project" value="UniProtKB-ARBA"/>
</dbReference>
<comment type="subcellular location">
    <subcellularLocation>
        <location evidence="1 8">Cell membrane</location>
        <topology evidence="1 8">Multi-pass membrane protein</topology>
    </subcellularLocation>
</comment>
<comment type="similarity">
    <text evidence="7 8">Belongs to the drug/metabolite transporter (DMT) superfamily. Small multidrug resistance (SMR) (TC 2.A.7.1) family.</text>
</comment>
<dbReference type="PANTHER" id="PTHR30561:SF1">
    <property type="entry name" value="MULTIDRUG TRANSPORTER EMRE"/>
    <property type="match status" value="1"/>
</dbReference>
<feature type="transmembrane region" description="Helical" evidence="9">
    <location>
        <begin position="33"/>
        <end position="52"/>
    </location>
</feature>
<organism evidence="10 11">
    <name type="scientific">Psychrobacter urativorans</name>
    <dbReference type="NCBI Taxonomy" id="45610"/>
    <lineage>
        <taxon>Bacteria</taxon>
        <taxon>Pseudomonadati</taxon>
        <taxon>Pseudomonadota</taxon>
        <taxon>Gammaproteobacteria</taxon>
        <taxon>Moraxellales</taxon>
        <taxon>Moraxellaceae</taxon>
        <taxon>Psychrobacter</taxon>
    </lineage>
</organism>
<dbReference type="AlphaFoldDB" id="A0A0M4U650"/>
<evidence type="ECO:0000256" key="4">
    <source>
        <dbReference type="ARBA" id="ARBA00022692"/>
    </source>
</evidence>
<dbReference type="PANTHER" id="PTHR30561">
    <property type="entry name" value="SMR FAMILY PROTON-DEPENDENT DRUG EFFLUX TRANSPORTER SUGE"/>
    <property type="match status" value="1"/>
</dbReference>
<dbReference type="FunFam" id="1.10.3730.20:FF:000001">
    <property type="entry name" value="Quaternary ammonium compound resistance transporter SugE"/>
    <property type="match status" value="1"/>
</dbReference>
<dbReference type="GO" id="GO:0031460">
    <property type="term" value="P:glycine betaine transport"/>
    <property type="evidence" value="ECO:0007669"/>
    <property type="project" value="TreeGrafter"/>
</dbReference>
<feature type="transmembrane region" description="Helical" evidence="9">
    <location>
        <begin position="90"/>
        <end position="109"/>
    </location>
</feature>
<evidence type="ECO:0000256" key="5">
    <source>
        <dbReference type="ARBA" id="ARBA00022989"/>
    </source>
</evidence>